<evidence type="ECO:0000313" key="10">
    <source>
        <dbReference type="EMBL" id="CAK9085599.1"/>
    </source>
</evidence>
<protein>
    <recommendedName>
        <fullName evidence="3 6">DNA polymerase alpha subunit B</fullName>
    </recommendedName>
</protein>
<dbReference type="InterPro" id="IPR054300">
    <property type="entry name" value="OB_DPOA2"/>
</dbReference>
<dbReference type="PANTHER" id="PTHR23061">
    <property type="entry name" value="DNA POLYMERASE 2 ALPHA 70 KDA SUBUNIT"/>
    <property type="match status" value="1"/>
</dbReference>
<evidence type="ECO:0000313" key="11">
    <source>
        <dbReference type="Proteomes" id="UP001642464"/>
    </source>
</evidence>
<dbReference type="Pfam" id="PF22062">
    <property type="entry name" value="OB_DPOA2"/>
    <property type="match status" value="1"/>
</dbReference>
<feature type="domain" description="DNA polymerase alpha/delta/epsilon subunit B" evidence="8">
    <location>
        <begin position="362"/>
        <end position="581"/>
    </location>
</feature>
<name>A0ABP0QC71_9DINO</name>
<feature type="domain" description="DNA polymerase alpha subunit B OB" evidence="9">
    <location>
        <begin position="229"/>
        <end position="333"/>
    </location>
</feature>
<dbReference type="PIRSF" id="PIRSF018300">
    <property type="entry name" value="DNA_pol_alph_2"/>
    <property type="match status" value="1"/>
</dbReference>
<evidence type="ECO:0000256" key="5">
    <source>
        <dbReference type="ARBA" id="ARBA00023242"/>
    </source>
</evidence>
<organism evidence="10 11">
    <name type="scientific">Durusdinium trenchii</name>
    <dbReference type="NCBI Taxonomy" id="1381693"/>
    <lineage>
        <taxon>Eukaryota</taxon>
        <taxon>Sar</taxon>
        <taxon>Alveolata</taxon>
        <taxon>Dinophyceae</taxon>
        <taxon>Suessiales</taxon>
        <taxon>Symbiodiniaceae</taxon>
        <taxon>Durusdinium</taxon>
    </lineage>
</organism>
<evidence type="ECO:0000259" key="9">
    <source>
        <dbReference type="Pfam" id="PF22062"/>
    </source>
</evidence>
<dbReference type="Proteomes" id="UP001642464">
    <property type="component" value="Unassembled WGS sequence"/>
</dbReference>
<accession>A0ABP0QC71</accession>
<comment type="function">
    <text evidence="6">Accessory subunit of the DNA polymerase alpha complex (also known as the alpha DNA polymerase-primase complex) which plays an essential role in the initiation of DNA synthesis.</text>
</comment>
<dbReference type="Gene3D" id="3.60.21.60">
    <property type="match status" value="2"/>
</dbReference>
<evidence type="ECO:0000256" key="1">
    <source>
        <dbReference type="ARBA" id="ARBA00004123"/>
    </source>
</evidence>
<dbReference type="Pfam" id="PF04042">
    <property type="entry name" value="DNA_pol_E_B"/>
    <property type="match status" value="1"/>
</dbReference>
<evidence type="ECO:0000259" key="8">
    <source>
        <dbReference type="Pfam" id="PF04042"/>
    </source>
</evidence>
<keyword evidence="5 6" id="KW-0539">Nucleus</keyword>
<evidence type="ECO:0000256" key="3">
    <source>
        <dbReference type="ARBA" id="ARBA00018596"/>
    </source>
</evidence>
<dbReference type="PANTHER" id="PTHR23061:SF12">
    <property type="entry name" value="DNA POLYMERASE ALPHA SUBUNIT B"/>
    <property type="match status" value="1"/>
</dbReference>
<evidence type="ECO:0000256" key="4">
    <source>
        <dbReference type="ARBA" id="ARBA00022705"/>
    </source>
</evidence>
<comment type="similarity">
    <text evidence="2 6">Belongs to the DNA polymerase alpha subunit B family.</text>
</comment>
<keyword evidence="4 6" id="KW-0235">DNA replication</keyword>
<comment type="caution">
    <text evidence="10">The sequence shown here is derived from an EMBL/GenBank/DDBJ whole genome shotgun (WGS) entry which is preliminary data.</text>
</comment>
<comment type="subcellular location">
    <subcellularLocation>
        <location evidence="1 6">Nucleus</location>
    </subcellularLocation>
</comment>
<gene>
    <name evidence="10" type="ORF">SCF082_LOCUS40544</name>
</gene>
<sequence>MSVAAREVREAFGRMPDVEVNDEFVDTVKALCEGNRLTAGDLAQQWEVLALNFPKLDAAGLVRKLRDKLAKEQQRAESKMRKSLHAPIDAASPTLNKRTIKRMAGHGRRVDPSPGEGPSLAETLKRSNGVGMGGNGSKRQKGGPHDSGPSTPIKGAFAKAGLATSSSPICTAGAYADRTNMGKIELEFNKELATDPTAAAVAVQSVEIADSCPTYQYMYSTLEERAQELEEQLLEAKEWFKAAHGWENQDFAAVGTTSQGDIIVYGRICCEATKGKINAQSIVLEGSRADSNGARVKLDVESHLKSFALFPGQVVAVRGFCPSGSTLHARELFAAVPPPISVTPRKSLLAAASANGERPLSILAASGPFSTKEDFDYDPLEDLLAQIAENKPSVAILMGPFVDADHPQIISGRCKKELDDGTQLPLTYQDIFEFVLQRIATVVGDGSTKVVLVPSTKDVTHHVSFPQPAFSPAVMRDLNGAQSIMLAPNPCTLRVQDVVIGVSTVDTVMHLAQEEISKADPAKPKRPRLLRLAEHMINQRCFYPIFPANAEAHIEFTQRAGLLMETKPDILLLSSKLKHFVEVAHGSTLCVNPGKLTRGHSGGMYAKILVQPRTRAEILHAKSGRDEEAAAELAQADEEDSHDEGLPAQIVKRTKIEIIRI</sequence>
<proteinExistence type="inferred from homology"/>
<evidence type="ECO:0000256" key="7">
    <source>
        <dbReference type="SAM" id="MobiDB-lite"/>
    </source>
</evidence>
<keyword evidence="11" id="KW-1185">Reference proteome</keyword>
<dbReference type="InterPro" id="IPR007185">
    <property type="entry name" value="DNA_pol_a/d/e_bsu"/>
</dbReference>
<evidence type="ECO:0000256" key="6">
    <source>
        <dbReference type="PIRNR" id="PIRNR018300"/>
    </source>
</evidence>
<dbReference type="EMBL" id="CAXAMM010039322">
    <property type="protein sequence ID" value="CAK9085599.1"/>
    <property type="molecule type" value="Genomic_DNA"/>
</dbReference>
<reference evidence="10 11" key="1">
    <citation type="submission" date="2024-02" db="EMBL/GenBank/DDBJ databases">
        <authorList>
            <person name="Chen Y."/>
            <person name="Shah S."/>
            <person name="Dougan E. K."/>
            <person name="Thang M."/>
            <person name="Chan C."/>
        </authorList>
    </citation>
    <scope>NUCLEOTIDE SEQUENCE [LARGE SCALE GENOMIC DNA]</scope>
</reference>
<evidence type="ECO:0000256" key="2">
    <source>
        <dbReference type="ARBA" id="ARBA00007299"/>
    </source>
</evidence>
<feature type="region of interest" description="Disordered" evidence="7">
    <location>
        <begin position="104"/>
        <end position="155"/>
    </location>
</feature>
<dbReference type="InterPro" id="IPR016722">
    <property type="entry name" value="DNA_pol_alpha_bsu"/>
</dbReference>